<name>A0ABU5K949_9ACTN</name>
<accession>A0ABU5K949</accession>
<dbReference type="RefSeq" id="WP_322423392.1">
    <property type="nucleotide sequence ID" value="NZ_JAXQPW010000001.1"/>
</dbReference>
<dbReference type="EMBL" id="JAXQPW010000001">
    <property type="protein sequence ID" value="MDZ5661014.1"/>
    <property type="molecule type" value="Genomic_DNA"/>
</dbReference>
<sequence length="340" mass="37779">MTKVVADRAEAQQDGLTFGNPIGCHYHWLEPDRIDGYGDSVRRLAGKVELAVDGFERTAHLSEEVFAGEAADTLRDRAARRHEESAAVRDNLRGLGRAINAYSDALRRYREGLEQLRAYAVSAGLEIRDQRIWPPVETIAGDTPQKEVDAWERDWKAYQACFEAKVELRDARRAATRDLARALAEHAGVHPDKDKAKLVARNAHQVRFGELQREAAEEAMEAVQANDAADTARHTVEALKRREQAALGDLEEMVLAERPPEEIQAQAAKVQALHRELTEARVEARDAEAVAEREVAQADRAARNLEAAEEGRTRVVGERADLPQGPRTAAQPADLKDRLG</sequence>
<reference evidence="2 3" key="1">
    <citation type="submission" date="2023-11" db="EMBL/GenBank/DDBJ databases">
        <title>Novel species in genus Nocardioides.</title>
        <authorList>
            <person name="Zhou H."/>
        </authorList>
    </citation>
    <scope>NUCLEOTIDE SEQUENCE [LARGE SCALE GENOMIC DNA]</scope>
    <source>
        <strain evidence="2 3">S-58</strain>
    </source>
</reference>
<organism evidence="2 3">
    <name type="scientific">Nocardioides renjunii</name>
    <dbReference type="NCBI Taxonomy" id="3095075"/>
    <lineage>
        <taxon>Bacteria</taxon>
        <taxon>Bacillati</taxon>
        <taxon>Actinomycetota</taxon>
        <taxon>Actinomycetes</taxon>
        <taxon>Propionibacteriales</taxon>
        <taxon>Nocardioidaceae</taxon>
        <taxon>Nocardioides</taxon>
    </lineage>
</organism>
<feature type="region of interest" description="Disordered" evidence="1">
    <location>
        <begin position="298"/>
        <end position="340"/>
    </location>
</feature>
<gene>
    <name evidence="2" type="ORF">SFC79_04490</name>
</gene>
<dbReference type="Proteomes" id="UP001291999">
    <property type="component" value="Unassembled WGS sequence"/>
</dbReference>
<keyword evidence="3" id="KW-1185">Reference proteome</keyword>
<feature type="compositionally biased region" description="Basic and acidic residues" evidence="1">
    <location>
        <begin position="309"/>
        <end position="321"/>
    </location>
</feature>
<evidence type="ECO:0000313" key="2">
    <source>
        <dbReference type="EMBL" id="MDZ5661014.1"/>
    </source>
</evidence>
<proteinExistence type="predicted"/>
<protein>
    <submittedName>
        <fullName evidence="2">Uncharacterized protein</fullName>
    </submittedName>
</protein>
<evidence type="ECO:0000313" key="3">
    <source>
        <dbReference type="Proteomes" id="UP001291999"/>
    </source>
</evidence>
<comment type="caution">
    <text evidence="2">The sequence shown here is derived from an EMBL/GenBank/DDBJ whole genome shotgun (WGS) entry which is preliminary data.</text>
</comment>
<evidence type="ECO:0000256" key="1">
    <source>
        <dbReference type="SAM" id="MobiDB-lite"/>
    </source>
</evidence>